<keyword evidence="1 6" id="KW-0813">Transport</keyword>
<comment type="subunit">
    <text evidence="6">The complex is composed of six subunits: RnfA, RnfB, RnfC, RnfD, RnfE and RnfG.</text>
</comment>
<dbReference type="NCBIfam" id="NF002519">
    <property type="entry name" value="PRK01908.1"/>
    <property type="match status" value="1"/>
</dbReference>
<dbReference type="RefSeq" id="WP_134016935.1">
    <property type="nucleotide sequence ID" value="NZ_SOEC01000004.1"/>
</dbReference>
<accession>A0A4R8G6D4</accession>
<feature type="modified residue" description="FMN phosphoryl threonine" evidence="6">
    <location>
        <position position="179"/>
    </location>
</feature>
<keyword evidence="6 7" id="KW-0812">Transmembrane</keyword>
<evidence type="ECO:0000256" key="7">
    <source>
        <dbReference type="SAM" id="Phobius"/>
    </source>
</evidence>
<keyword evidence="5 6" id="KW-0249">Electron transport</keyword>
<dbReference type="HAMAP" id="MF_00479">
    <property type="entry name" value="RsxG_RnfG"/>
    <property type="match status" value="1"/>
</dbReference>
<dbReference type="GO" id="GO:0022900">
    <property type="term" value="P:electron transport chain"/>
    <property type="evidence" value="ECO:0007669"/>
    <property type="project" value="UniProtKB-UniRule"/>
</dbReference>
<comment type="caution">
    <text evidence="9">The sequence shown here is derived from an EMBL/GenBank/DDBJ whole genome shotgun (WGS) entry which is preliminary data.</text>
</comment>
<comment type="cofactor">
    <cofactor evidence="6">
        <name>FMN</name>
        <dbReference type="ChEBI" id="CHEBI:58210"/>
    </cofactor>
</comment>
<feature type="domain" description="FMN-binding" evidence="8">
    <location>
        <begin position="104"/>
        <end position="196"/>
    </location>
</feature>
<dbReference type="AlphaFoldDB" id="A0A4R8G6D4"/>
<keyword evidence="4 6" id="KW-0288">FMN</keyword>
<evidence type="ECO:0000313" key="9">
    <source>
        <dbReference type="EMBL" id="TDX30839.1"/>
    </source>
</evidence>
<dbReference type="GO" id="GO:0005886">
    <property type="term" value="C:plasma membrane"/>
    <property type="evidence" value="ECO:0007669"/>
    <property type="project" value="UniProtKB-SubCell"/>
</dbReference>
<dbReference type="InterPro" id="IPR010209">
    <property type="entry name" value="Ion_transpt_RnfG/RsxG"/>
</dbReference>
<evidence type="ECO:0000256" key="4">
    <source>
        <dbReference type="ARBA" id="ARBA00022643"/>
    </source>
</evidence>
<keyword evidence="6 7" id="KW-1133">Transmembrane helix</keyword>
<dbReference type="PANTHER" id="PTHR36118:SF1">
    <property type="entry name" value="ION-TRANSLOCATING OXIDOREDUCTASE COMPLEX SUBUNIT G"/>
    <property type="match status" value="1"/>
</dbReference>
<organism evidence="9 10">
    <name type="scientific">Modicisalibacter xianhensis</name>
    <dbReference type="NCBI Taxonomy" id="442341"/>
    <lineage>
        <taxon>Bacteria</taxon>
        <taxon>Pseudomonadati</taxon>
        <taxon>Pseudomonadota</taxon>
        <taxon>Gammaproteobacteria</taxon>
        <taxon>Oceanospirillales</taxon>
        <taxon>Halomonadaceae</taxon>
        <taxon>Modicisalibacter</taxon>
    </lineage>
</organism>
<dbReference type="EMBL" id="SOEC01000004">
    <property type="protein sequence ID" value="TDX30839.1"/>
    <property type="molecule type" value="Genomic_DNA"/>
</dbReference>
<feature type="transmembrane region" description="Helical" evidence="7">
    <location>
        <begin position="12"/>
        <end position="32"/>
    </location>
</feature>
<protein>
    <recommendedName>
        <fullName evidence="6">Ion-translocating oxidoreductase complex subunit G</fullName>
        <ecNumber evidence="6">7.-.-.-</ecNumber>
    </recommendedName>
    <alternativeName>
        <fullName evidence="6">Rnf electron transport complex subunit G</fullName>
    </alternativeName>
</protein>
<gene>
    <name evidence="6" type="primary">rnfG</name>
    <name evidence="9" type="ORF">DFO67_10498</name>
</gene>
<dbReference type="PANTHER" id="PTHR36118">
    <property type="entry name" value="ION-TRANSLOCATING OXIDOREDUCTASE COMPLEX SUBUNIT G"/>
    <property type="match status" value="1"/>
</dbReference>
<evidence type="ECO:0000256" key="3">
    <source>
        <dbReference type="ARBA" id="ARBA00022630"/>
    </source>
</evidence>
<reference evidence="9 10" key="1">
    <citation type="submission" date="2019-03" db="EMBL/GenBank/DDBJ databases">
        <title>Freshwater and sediment microbial communities from various areas in North America, analyzing microbe dynamics in response to fracking.</title>
        <authorList>
            <person name="Lamendella R."/>
        </authorList>
    </citation>
    <scope>NUCLEOTIDE SEQUENCE [LARGE SCALE GENOMIC DNA]</scope>
    <source>
        <strain evidence="9 10">6_TX</strain>
    </source>
</reference>
<proteinExistence type="inferred from homology"/>
<evidence type="ECO:0000256" key="6">
    <source>
        <dbReference type="HAMAP-Rule" id="MF_00479"/>
    </source>
</evidence>
<dbReference type="SMART" id="SM00900">
    <property type="entry name" value="FMN_bind"/>
    <property type="match status" value="1"/>
</dbReference>
<dbReference type="EC" id="7.-.-.-" evidence="6"/>
<dbReference type="GO" id="GO:0010181">
    <property type="term" value="F:FMN binding"/>
    <property type="evidence" value="ECO:0007669"/>
    <property type="project" value="InterPro"/>
</dbReference>
<dbReference type="GO" id="GO:0009055">
    <property type="term" value="F:electron transfer activity"/>
    <property type="evidence" value="ECO:0007669"/>
    <property type="project" value="InterPro"/>
</dbReference>
<dbReference type="InterPro" id="IPR007329">
    <property type="entry name" value="FMN-bd"/>
</dbReference>
<keyword evidence="3 6" id="KW-0285">Flavoprotein</keyword>
<name>A0A4R8G6D4_9GAMM</name>
<keyword evidence="6" id="KW-0997">Cell inner membrane</keyword>
<dbReference type="OrthoDB" id="9784165at2"/>
<dbReference type="Proteomes" id="UP000294489">
    <property type="component" value="Unassembled WGS sequence"/>
</dbReference>
<dbReference type="Pfam" id="PF04205">
    <property type="entry name" value="FMN_bind"/>
    <property type="match status" value="1"/>
</dbReference>
<evidence type="ECO:0000313" key="10">
    <source>
        <dbReference type="Proteomes" id="UP000294489"/>
    </source>
</evidence>
<evidence type="ECO:0000259" key="8">
    <source>
        <dbReference type="SMART" id="SM00900"/>
    </source>
</evidence>
<keyword evidence="6" id="KW-1003">Cell membrane</keyword>
<comment type="subcellular location">
    <subcellularLocation>
        <location evidence="6">Cell inner membrane</location>
        <topology evidence="6">Single-pass membrane protein</topology>
    </subcellularLocation>
</comment>
<keyword evidence="2 6" id="KW-0597">Phosphoprotein</keyword>
<comment type="similarity">
    <text evidence="6">Belongs to the RnfG family.</text>
</comment>
<keyword evidence="6" id="KW-1278">Translocase</keyword>
<comment type="function">
    <text evidence="6">Part of a membrane-bound complex that couples electron transfer with translocation of ions across the membrane.</text>
</comment>
<evidence type="ECO:0000256" key="5">
    <source>
        <dbReference type="ARBA" id="ARBA00022982"/>
    </source>
</evidence>
<dbReference type="NCBIfam" id="TIGR01947">
    <property type="entry name" value="rnfG"/>
    <property type="match status" value="1"/>
</dbReference>
<keyword evidence="6 7" id="KW-0472">Membrane</keyword>
<evidence type="ECO:0000256" key="2">
    <source>
        <dbReference type="ARBA" id="ARBA00022553"/>
    </source>
</evidence>
<sequence>MSELTRSIRRGAVGLGLFAMVTAGVVGVTHSLTAGRIQDNRLASQYQALGQVMPAELHDNDLLDGAVTLPAAEALGQPGPFTAWRARHERQVSAVILPVVAPNGYSGDIALLVGIAADGTLTGVRVLSHRETPGLGDKIEARKADWIEQFNGLSLDNTPTREWAVRPDGGTFDAFTGATITPRAVVGAVRRSLEYFTANRAMLLDRPEGDASP</sequence>
<dbReference type="PIRSF" id="PIRSF006091">
    <property type="entry name" value="E_trnsport_RnfG"/>
    <property type="match status" value="1"/>
</dbReference>
<evidence type="ECO:0000256" key="1">
    <source>
        <dbReference type="ARBA" id="ARBA00022448"/>
    </source>
</evidence>